<evidence type="ECO:0000313" key="3">
    <source>
        <dbReference type="Proteomes" id="UP000652761"/>
    </source>
</evidence>
<protein>
    <submittedName>
        <fullName evidence="2">Uncharacterized protein</fullName>
    </submittedName>
</protein>
<name>A0A843W415_COLES</name>
<keyword evidence="3" id="KW-1185">Reference proteome</keyword>
<proteinExistence type="predicted"/>
<reference evidence="2" key="1">
    <citation type="submission" date="2017-07" db="EMBL/GenBank/DDBJ databases">
        <title>Taro Niue Genome Assembly and Annotation.</title>
        <authorList>
            <person name="Atibalentja N."/>
            <person name="Keating K."/>
            <person name="Fields C.J."/>
        </authorList>
    </citation>
    <scope>NUCLEOTIDE SEQUENCE</scope>
    <source>
        <strain evidence="2">Niue_2</strain>
        <tissue evidence="2">Leaf</tissue>
    </source>
</reference>
<dbReference type="Proteomes" id="UP000652761">
    <property type="component" value="Unassembled WGS sequence"/>
</dbReference>
<gene>
    <name evidence="2" type="ORF">Taro_035520</name>
</gene>
<evidence type="ECO:0000256" key="1">
    <source>
        <dbReference type="SAM" id="Coils"/>
    </source>
</evidence>
<evidence type="ECO:0000313" key="2">
    <source>
        <dbReference type="EMBL" id="MQM02746.1"/>
    </source>
</evidence>
<keyword evidence="1" id="KW-0175">Coiled coil</keyword>
<organism evidence="2 3">
    <name type="scientific">Colocasia esculenta</name>
    <name type="common">Wild taro</name>
    <name type="synonym">Arum esculentum</name>
    <dbReference type="NCBI Taxonomy" id="4460"/>
    <lineage>
        <taxon>Eukaryota</taxon>
        <taxon>Viridiplantae</taxon>
        <taxon>Streptophyta</taxon>
        <taxon>Embryophyta</taxon>
        <taxon>Tracheophyta</taxon>
        <taxon>Spermatophyta</taxon>
        <taxon>Magnoliopsida</taxon>
        <taxon>Liliopsida</taxon>
        <taxon>Araceae</taxon>
        <taxon>Aroideae</taxon>
        <taxon>Colocasieae</taxon>
        <taxon>Colocasia</taxon>
    </lineage>
</organism>
<sequence length="156" mass="17569">MLKGEFLGRVPACLLTWGITLNGKYASHPAFHLSSIIAVPSYFSIFKDASVTCNGNEPNSGFDISSLELKYENRELTERLKRLEDDITSLTEKLEEAEKKLEQANKEQEALVDLFSEERSRRDKAEEVLRKKLKDASVTIQELLQKLSSNSSRGGC</sequence>
<accession>A0A843W415</accession>
<dbReference type="OrthoDB" id="757982at2759"/>
<dbReference type="AlphaFoldDB" id="A0A843W415"/>
<dbReference type="EMBL" id="NMUH01002910">
    <property type="protein sequence ID" value="MQM02746.1"/>
    <property type="molecule type" value="Genomic_DNA"/>
</dbReference>
<comment type="caution">
    <text evidence="2">The sequence shown here is derived from an EMBL/GenBank/DDBJ whole genome shotgun (WGS) entry which is preliminary data.</text>
</comment>
<feature type="coiled-coil region" evidence="1">
    <location>
        <begin position="66"/>
        <end position="146"/>
    </location>
</feature>